<dbReference type="GO" id="GO:0005634">
    <property type="term" value="C:nucleus"/>
    <property type="evidence" value="ECO:0007669"/>
    <property type="project" value="TreeGrafter"/>
</dbReference>
<feature type="compositionally biased region" description="Acidic residues" evidence="1">
    <location>
        <begin position="1278"/>
        <end position="1291"/>
    </location>
</feature>
<dbReference type="Pfam" id="PF08514">
    <property type="entry name" value="STAG"/>
    <property type="match status" value="1"/>
</dbReference>
<feature type="domain" description="SCD" evidence="2">
    <location>
        <begin position="358"/>
        <end position="443"/>
    </location>
</feature>
<evidence type="ECO:0000256" key="1">
    <source>
        <dbReference type="SAM" id="MobiDB-lite"/>
    </source>
</evidence>
<protein>
    <recommendedName>
        <fullName evidence="2">SCD domain-containing protein</fullName>
    </recommendedName>
</protein>
<feature type="compositionally biased region" description="Basic residues" evidence="1">
    <location>
        <begin position="1329"/>
        <end position="1338"/>
    </location>
</feature>
<feature type="compositionally biased region" description="Polar residues" evidence="1">
    <location>
        <begin position="90"/>
        <end position="99"/>
    </location>
</feature>
<dbReference type="InterPro" id="IPR016024">
    <property type="entry name" value="ARM-type_fold"/>
</dbReference>
<dbReference type="GO" id="GO:0007062">
    <property type="term" value="P:sister chromatid cohesion"/>
    <property type="evidence" value="ECO:0007669"/>
    <property type="project" value="UniProtKB-ARBA"/>
</dbReference>
<gene>
    <name evidence="3" type="ORF">M407DRAFT_232581</name>
</gene>
<evidence type="ECO:0000313" key="4">
    <source>
        <dbReference type="Proteomes" id="UP000054248"/>
    </source>
</evidence>
<feature type="compositionally biased region" description="Acidic residues" evidence="1">
    <location>
        <begin position="39"/>
        <end position="76"/>
    </location>
</feature>
<feature type="region of interest" description="Disordered" evidence="1">
    <location>
        <begin position="618"/>
        <end position="647"/>
    </location>
</feature>
<dbReference type="EMBL" id="KN823006">
    <property type="protein sequence ID" value="KIO27616.1"/>
    <property type="molecule type" value="Genomic_DNA"/>
</dbReference>
<feature type="compositionally biased region" description="Acidic residues" evidence="1">
    <location>
        <begin position="1400"/>
        <end position="1417"/>
    </location>
</feature>
<feature type="compositionally biased region" description="Polar residues" evidence="1">
    <location>
        <begin position="1379"/>
        <end position="1389"/>
    </location>
</feature>
<dbReference type="GO" id="GO:0003682">
    <property type="term" value="F:chromatin binding"/>
    <property type="evidence" value="ECO:0007669"/>
    <property type="project" value="TreeGrafter"/>
</dbReference>
<name>A0A0C3QK29_9AGAM</name>
<dbReference type="GO" id="GO:0008278">
    <property type="term" value="C:cohesin complex"/>
    <property type="evidence" value="ECO:0007669"/>
    <property type="project" value="TreeGrafter"/>
</dbReference>
<dbReference type="GO" id="GO:0000785">
    <property type="term" value="C:chromatin"/>
    <property type="evidence" value="ECO:0007669"/>
    <property type="project" value="TreeGrafter"/>
</dbReference>
<feature type="compositionally biased region" description="Basic and acidic residues" evidence="1">
    <location>
        <begin position="1314"/>
        <end position="1328"/>
    </location>
</feature>
<feature type="compositionally biased region" description="Acidic residues" evidence="1">
    <location>
        <begin position="1345"/>
        <end position="1357"/>
    </location>
</feature>
<feature type="compositionally biased region" description="Polar residues" evidence="1">
    <location>
        <begin position="1360"/>
        <end position="1370"/>
    </location>
</feature>
<feature type="compositionally biased region" description="Basic residues" evidence="1">
    <location>
        <begin position="1261"/>
        <end position="1271"/>
    </location>
</feature>
<dbReference type="PANTHER" id="PTHR11199:SF0">
    <property type="entry name" value="LD34181P-RELATED"/>
    <property type="match status" value="1"/>
</dbReference>
<sequence>MSTSPPPAPRRSGRERKQAEIFSSQPDATRKRKRGSEGPSEDEDEVDHDEERRDDDDEMEDPQQEGSEEEEHEEDYVAPRKAVARKAKASTSGANGQATESKKSRAPRVPKVPKPAVKPRRRKGKGDGDADPKAIAKESAIADDNGLFNAIMNPAAALQSTVEDFLDSYNRTAPPALADLINCILRCCGCNASIDSDQVLDTDGVVDCLEDLMEAMKKDPVLAYPLASKLLVFKKFRKSLSEFLNRLIVSAAETGALYDEQLVAILQTWVMAMSSANLRSFRHTATVVALEVESALAEVAAVVDKEAEVLRRQREGEKKKAANKGKGREQDLQTKFDDVQNRKKHLKELMKEIFDAVFVLRYRDADPGIRAECVQEFGVWVEKYPAFFLEGNHLRYIGWVLSDTNTQVRLAAVKSLYSLYKRDELLVSTNHFTQRYKPRLVAMAASDIEVSVRVAVIQVLCAIDALGELEEDQSEQMELLIFDQEPRIRKAISSFVHGVWKNAVDERLGTRRQGGNAEKDKGRVGFKCLGSLLVKWAKKLEKDDEGDVVPDQAESQEGASDSGGGEQKSKEVTALVSDLQRGRIALCVDSLWDEVDAVSDWEELMEFLLLDHSAEGEDDVSPVASKRKRAAEANAKKGKGRRKSTVNEAEVDDAWRLEDSEEAALVEVLVASLKKTIGDAAEKKKGEADAVQADVTRALIKSLPQLFAKNQADERRISEVILIPQVMNLDLYAEMGLNKAYETLWDEVTKHFLSHSSPIVIRNAAITISRLLTTSAMFRENEAKIAQLEEELSTSLRDVVAGRDDLDAAFLEDDEVQALSGFALRVESLFRVRDLSGWMENDEDGKQSSVWNILLSLASRGSQGHKEEESLLDHSFQVLTFHVAWKVKHLPTGDPNAEGASEAREALQKQRDMLVETLDAAAFGPNSRAGDGVRRSAVKCLLILYTLFLPKQSDGEGHPYPAASIPLEVSEEMQFRFEGFIEAEVDRYADDLADEEEDQEKGEGDKASDPADSDEGEGGDNQHKKVKKVAKKTIDPDAVSQSRLEKEYVFTSTVASFLSAMRAGIIQISHASKVLAYYGRLGMTYDQCMKVVIELLREEGMYKSRGFVVADVIKDAVRDSFLLYLEGRAPDDEHTLALAKAMSAALVIRGAQLSIVQRLDGENVVTIHQELVAWATKRIAQYEKSGNKKLRNVAIEFFHSLTQLLVSVDSADASQIQEHLKRSLATANLEPSATARFWEPLRSYEKRLSTLATKDKEKAPAKGRRKSKKQSAKSGDEATTDEEMGLEDVRDDEPPVSPPPRPSPQRKTRSRKSLAKDAAAEEPPERPKARPRPRTRARGQREAEPDADEEAPAEEPLEPSQQTNGNLNSPQPSPEPAQSLPNGHSQSPERGTGKRKRDLEDFEDPDMDDDADDEEPEQSAASPPARKHHSRPSSQISQISQMDVDFFKTRKRFRR</sequence>
<dbReference type="STRING" id="1051891.A0A0C3QK29"/>
<reference evidence="3 4" key="1">
    <citation type="submission" date="2014-04" db="EMBL/GenBank/DDBJ databases">
        <authorList>
            <consortium name="DOE Joint Genome Institute"/>
            <person name="Kuo A."/>
            <person name="Girlanda M."/>
            <person name="Perotto S."/>
            <person name="Kohler A."/>
            <person name="Nagy L.G."/>
            <person name="Floudas D."/>
            <person name="Copeland A."/>
            <person name="Barry K.W."/>
            <person name="Cichocki N."/>
            <person name="Veneault-Fourrey C."/>
            <person name="LaButti K."/>
            <person name="Lindquist E.A."/>
            <person name="Lipzen A."/>
            <person name="Lundell T."/>
            <person name="Morin E."/>
            <person name="Murat C."/>
            <person name="Sun H."/>
            <person name="Tunlid A."/>
            <person name="Henrissat B."/>
            <person name="Grigoriev I.V."/>
            <person name="Hibbett D.S."/>
            <person name="Martin F."/>
            <person name="Nordberg H.P."/>
            <person name="Cantor M.N."/>
            <person name="Hua S.X."/>
        </authorList>
    </citation>
    <scope>NUCLEOTIDE SEQUENCE [LARGE SCALE GENOMIC DNA]</scope>
    <source>
        <strain evidence="3 4">MUT 4182</strain>
    </source>
</reference>
<feature type="compositionally biased region" description="Basic and acidic residues" evidence="1">
    <location>
        <begin position="1250"/>
        <end position="1260"/>
    </location>
</feature>
<feature type="region of interest" description="Disordered" evidence="1">
    <location>
        <begin position="1250"/>
        <end position="1455"/>
    </location>
</feature>
<evidence type="ECO:0000313" key="3">
    <source>
        <dbReference type="EMBL" id="KIO27616.1"/>
    </source>
</evidence>
<feature type="region of interest" description="Disordered" evidence="1">
    <location>
        <begin position="544"/>
        <end position="570"/>
    </location>
</feature>
<keyword evidence="4" id="KW-1185">Reference proteome</keyword>
<feature type="region of interest" description="Disordered" evidence="1">
    <location>
        <begin position="993"/>
        <end position="1030"/>
    </location>
</feature>
<proteinExistence type="predicted"/>
<dbReference type="Gene3D" id="1.25.10.10">
    <property type="entry name" value="Leucine-rich Repeat Variant"/>
    <property type="match status" value="1"/>
</dbReference>
<dbReference type="SUPFAM" id="SSF48371">
    <property type="entry name" value="ARM repeat"/>
    <property type="match status" value="1"/>
</dbReference>
<dbReference type="PANTHER" id="PTHR11199">
    <property type="entry name" value="STROMAL ANTIGEN"/>
    <property type="match status" value="1"/>
</dbReference>
<accession>A0A0C3QK29</accession>
<dbReference type="OrthoDB" id="498590at2759"/>
<reference evidence="4" key="2">
    <citation type="submission" date="2015-01" db="EMBL/GenBank/DDBJ databases">
        <title>Evolutionary Origins and Diversification of the Mycorrhizal Mutualists.</title>
        <authorList>
            <consortium name="DOE Joint Genome Institute"/>
            <consortium name="Mycorrhizal Genomics Consortium"/>
            <person name="Kohler A."/>
            <person name="Kuo A."/>
            <person name="Nagy L.G."/>
            <person name="Floudas D."/>
            <person name="Copeland A."/>
            <person name="Barry K.W."/>
            <person name="Cichocki N."/>
            <person name="Veneault-Fourrey C."/>
            <person name="LaButti K."/>
            <person name="Lindquist E.A."/>
            <person name="Lipzen A."/>
            <person name="Lundell T."/>
            <person name="Morin E."/>
            <person name="Murat C."/>
            <person name="Riley R."/>
            <person name="Ohm R."/>
            <person name="Sun H."/>
            <person name="Tunlid A."/>
            <person name="Henrissat B."/>
            <person name="Grigoriev I.V."/>
            <person name="Hibbett D.S."/>
            <person name="Martin F."/>
        </authorList>
    </citation>
    <scope>NUCLEOTIDE SEQUENCE [LARGE SCALE GENOMIC DNA]</scope>
    <source>
        <strain evidence="4">MUT 4182</strain>
    </source>
</reference>
<dbReference type="InterPro" id="IPR056396">
    <property type="entry name" value="HEAT_SCC3-SA"/>
</dbReference>
<feature type="region of interest" description="Disordered" evidence="1">
    <location>
        <begin position="1"/>
        <end position="132"/>
    </location>
</feature>
<dbReference type="Pfam" id="PF21581">
    <property type="entry name" value="SCD"/>
    <property type="match status" value="1"/>
</dbReference>
<dbReference type="Proteomes" id="UP000054248">
    <property type="component" value="Unassembled WGS sequence"/>
</dbReference>
<dbReference type="Pfam" id="PF24571">
    <property type="entry name" value="HEAT_SCC3-SA"/>
    <property type="match status" value="1"/>
</dbReference>
<feature type="compositionally biased region" description="Basic residues" evidence="1">
    <location>
        <begin position="1304"/>
        <end position="1313"/>
    </location>
</feature>
<evidence type="ECO:0000259" key="2">
    <source>
        <dbReference type="PROSITE" id="PS51425"/>
    </source>
</evidence>
<organism evidence="3 4">
    <name type="scientific">Tulasnella calospora MUT 4182</name>
    <dbReference type="NCBI Taxonomy" id="1051891"/>
    <lineage>
        <taxon>Eukaryota</taxon>
        <taxon>Fungi</taxon>
        <taxon>Dikarya</taxon>
        <taxon>Basidiomycota</taxon>
        <taxon>Agaricomycotina</taxon>
        <taxon>Agaricomycetes</taxon>
        <taxon>Cantharellales</taxon>
        <taxon>Tulasnellaceae</taxon>
        <taxon>Tulasnella</taxon>
    </lineage>
</organism>
<dbReference type="PROSITE" id="PS51425">
    <property type="entry name" value="SCD"/>
    <property type="match status" value="1"/>
</dbReference>
<dbReference type="InterPro" id="IPR011989">
    <property type="entry name" value="ARM-like"/>
</dbReference>
<dbReference type="InterPro" id="IPR039662">
    <property type="entry name" value="Cohesin_Scc3/SA"/>
</dbReference>
<dbReference type="InterPro" id="IPR020839">
    <property type="entry name" value="SCD"/>
</dbReference>
<dbReference type="InterPro" id="IPR013721">
    <property type="entry name" value="STAG"/>
</dbReference>
<dbReference type="HOGENOM" id="CLU_003349_0_0_1"/>